<name>A0A9Q1QEE6_9CARY</name>
<organism evidence="1 2">
    <name type="scientific">Carnegiea gigantea</name>
    <dbReference type="NCBI Taxonomy" id="171969"/>
    <lineage>
        <taxon>Eukaryota</taxon>
        <taxon>Viridiplantae</taxon>
        <taxon>Streptophyta</taxon>
        <taxon>Embryophyta</taxon>
        <taxon>Tracheophyta</taxon>
        <taxon>Spermatophyta</taxon>
        <taxon>Magnoliopsida</taxon>
        <taxon>eudicotyledons</taxon>
        <taxon>Gunneridae</taxon>
        <taxon>Pentapetalae</taxon>
        <taxon>Caryophyllales</taxon>
        <taxon>Cactineae</taxon>
        <taxon>Cactaceae</taxon>
        <taxon>Cactoideae</taxon>
        <taxon>Echinocereeae</taxon>
        <taxon>Carnegiea</taxon>
    </lineage>
</organism>
<protein>
    <submittedName>
        <fullName evidence="1">Uncharacterized protein</fullName>
    </submittedName>
</protein>
<accession>A0A9Q1QEE6</accession>
<keyword evidence="2" id="KW-1185">Reference proteome</keyword>
<gene>
    <name evidence="1" type="ORF">Cgig2_013765</name>
</gene>
<evidence type="ECO:0000313" key="2">
    <source>
        <dbReference type="Proteomes" id="UP001153076"/>
    </source>
</evidence>
<sequence>MLKLLWSLLMRNIGNFCIRSNNQGSSRVFPKLNRVLIIAEGIQKYPDADYLVLEDVSDHYPLLVSVTSMAKSTGPVFRFHNMGLLMCSLLILLKKFGVHRLHDAQKQIHQNPTNVGLHAEEEALRHFKFLCAAEDSFSKQKTKEGWLKVGDQNGAFLYVSIAHKRYNSSVTGLVERDGMLVTDKDGIGNCSR</sequence>
<comment type="caution">
    <text evidence="1">The sequence shown here is derived from an EMBL/GenBank/DDBJ whole genome shotgun (WGS) entry which is preliminary data.</text>
</comment>
<dbReference type="Proteomes" id="UP001153076">
    <property type="component" value="Unassembled WGS sequence"/>
</dbReference>
<proteinExistence type="predicted"/>
<dbReference type="AlphaFoldDB" id="A0A9Q1QEE6"/>
<evidence type="ECO:0000313" key="1">
    <source>
        <dbReference type="EMBL" id="KAJ8438719.1"/>
    </source>
</evidence>
<dbReference type="EMBL" id="JAKOGI010000243">
    <property type="protein sequence ID" value="KAJ8438719.1"/>
    <property type="molecule type" value="Genomic_DNA"/>
</dbReference>
<reference evidence="1" key="1">
    <citation type="submission" date="2022-04" db="EMBL/GenBank/DDBJ databases">
        <title>Carnegiea gigantea Genome sequencing and assembly v2.</title>
        <authorList>
            <person name="Copetti D."/>
            <person name="Sanderson M.J."/>
            <person name="Burquez A."/>
            <person name="Wojciechowski M.F."/>
        </authorList>
    </citation>
    <scope>NUCLEOTIDE SEQUENCE</scope>
    <source>
        <strain evidence="1">SGP5-SGP5p</strain>
        <tissue evidence="1">Aerial part</tissue>
    </source>
</reference>